<dbReference type="PANTHER" id="PTHR22955:SF65">
    <property type="entry name" value="INTEGRASE CATALYTIC DOMAIN-CONTAINING PROTEIN"/>
    <property type="match status" value="1"/>
</dbReference>
<proteinExistence type="predicted"/>
<accession>A0ABQ8S5X4</accession>
<name>A0ABQ8S5X4_PERAM</name>
<organism evidence="1 2">
    <name type="scientific">Periplaneta americana</name>
    <name type="common">American cockroach</name>
    <name type="synonym">Blatta americana</name>
    <dbReference type="NCBI Taxonomy" id="6978"/>
    <lineage>
        <taxon>Eukaryota</taxon>
        <taxon>Metazoa</taxon>
        <taxon>Ecdysozoa</taxon>
        <taxon>Arthropoda</taxon>
        <taxon>Hexapoda</taxon>
        <taxon>Insecta</taxon>
        <taxon>Pterygota</taxon>
        <taxon>Neoptera</taxon>
        <taxon>Polyneoptera</taxon>
        <taxon>Dictyoptera</taxon>
        <taxon>Blattodea</taxon>
        <taxon>Blattoidea</taxon>
        <taxon>Blattidae</taxon>
        <taxon>Blattinae</taxon>
        <taxon>Periplaneta</taxon>
    </lineage>
</organism>
<keyword evidence="2" id="KW-1185">Reference proteome</keyword>
<reference evidence="1 2" key="1">
    <citation type="journal article" date="2022" name="Allergy">
        <title>Genome assembly and annotation of Periplaneta americana reveal a comprehensive cockroach allergen profile.</title>
        <authorList>
            <person name="Wang L."/>
            <person name="Xiong Q."/>
            <person name="Saelim N."/>
            <person name="Wang L."/>
            <person name="Nong W."/>
            <person name="Wan A.T."/>
            <person name="Shi M."/>
            <person name="Liu X."/>
            <person name="Cao Q."/>
            <person name="Hui J.H.L."/>
            <person name="Sookrung N."/>
            <person name="Leung T.F."/>
            <person name="Tungtrongchitr A."/>
            <person name="Tsui S.K.W."/>
        </authorList>
    </citation>
    <scope>NUCLEOTIDE SEQUENCE [LARGE SCALE GENOMIC DNA]</scope>
    <source>
        <strain evidence="1">PWHHKU_190912</strain>
    </source>
</reference>
<protein>
    <submittedName>
        <fullName evidence="1">Uncharacterized protein</fullName>
    </submittedName>
</protein>
<dbReference type="PANTHER" id="PTHR22955">
    <property type="entry name" value="RETROTRANSPOSON"/>
    <property type="match status" value="1"/>
</dbReference>
<evidence type="ECO:0000313" key="2">
    <source>
        <dbReference type="Proteomes" id="UP001148838"/>
    </source>
</evidence>
<comment type="caution">
    <text evidence="1">The sequence shown here is derived from an EMBL/GenBank/DDBJ whole genome shotgun (WGS) entry which is preliminary data.</text>
</comment>
<evidence type="ECO:0000313" key="1">
    <source>
        <dbReference type="EMBL" id="KAJ4429310.1"/>
    </source>
</evidence>
<dbReference type="Proteomes" id="UP001148838">
    <property type="component" value="Unassembled WGS sequence"/>
</dbReference>
<sequence length="161" mass="18880">MLQRTLWTNANIALGWIRSDPSRLKTFVSNRVTKIQAHITPSQWRHCLGKDNPADHLTRGITAFILLILSEWWNGPNWLRHHQSQWPSTPSQQDSTLPEAKQHEEVLRIEIALPVIDATRFSSYWRLIRVTAWMLRFIKNIRDPQKVRSDLTAKELDIARL</sequence>
<gene>
    <name evidence="1" type="ORF">ANN_26314</name>
</gene>
<dbReference type="EMBL" id="JAJSOF020000036">
    <property type="protein sequence ID" value="KAJ4429310.1"/>
    <property type="molecule type" value="Genomic_DNA"/>
</dbReference>